<dbReference type="Gene3D" id="3.40.1580.10">
    <property type="entry name" value="SMI1/KNR4-like"/>
    <property type="match status" value="1"/>
</dbReference>
<proteinExistence type="predicted"/>
<dbReference type="RefSeq" id="WP_274166900.1">
    <property type="nucleotide sequence ID" value="NZ_JAJUBC010000043.1"/>
</dbReference>
<dbReference type="EMBL" id="JAJUBC010000043">
    <property type="protein sequence ID" value="MDD1796139.1"/>
    <property type="molecule type" value="Genomic_DNA"/>
</dbReference>
<dbReference type="Pfam" id="PF14567">
    <property type="entry name" value="SUKH_5"/>
    <property type="match status" value="1"/>
</dbReference>
<feature type="domain" description="Knr4/Smi1-like" evidence="1">
    <location>
        <begin position="24"/>
        <end position="142"/>
    </location>
</feature>
<dbReference type="SUPFAM" id="SSF160631">
    <property type="entry name" value="SMI1/KNR4-like"/>
    <property type="match status" value="1"/>
</dbReference>
<gene>
    <name evidence="2" type="ORF">LRP50_23745</name>
</gene>
<keyword evidence="3" id="KW-1185">Reference proteome</keyword>
<dbReference type="SMART" id="SM00860">
    <property type="entry name" value="SMI1_KNR4"/>
    <property type="match status" value="1"/>
</dbReference>
<evidence type="ECO:0000259" key="1">
    <source>
        <dbReference type="SMART" id="SM00860"/>
    </source>
</evidence>
<dbReference type="InterPro" id="IPR037883">
    <property type="entry name" value="Knr4/Smi1-like_sf"/>
</dbReference>
<reference evidence="2" key="1">
    <citation type="submission" date="2021-12" db="EMBL/GenBank/DDBJ databases">
        <title>Enterovibrio ZSDZ35 sp. nov. and Enterovibrio ZSDZ42 sp. nov., isolated from coastal seawater in Qingdao.</title>
        <authorList>
            <person name="Zhang P."/>
        </authorList>
    </citation>
    <scope>NUCLEOTIDE SEQUENCE</scope>
    <source>
        <strain evidence="2">ZSDZ42</strain>
    </source>
</reference>
<accession>A0ABT5R817</accession>
<organism evidence="2 3">
    <name type="scientific">Enterovibrio gelatinilyticus</name>
    <dbReference type="NCBI Taxonomy" id="2899819"/>
    <lineage>
        <taxon>Bacteria</taxon>
        <taxon>Pseudomonadati</taxon>
        <taxon>Pseudomonadota</taxon>
        <taxon>Gammaproteobacteria</taxon>
        <taxon>Vibrionales</taxon>
        <taxon>Vibrionaceae</taxon>
        <taxon>Enterovibrio</taxon>
    </lineage>
</organism>
<dbReference type="Proteomes" id="UP001149400">
    <property type="component" value="Unassembled WGS sequence"/>
</dbReference>
<evidence type="ECO:0000313" key="2">
    <source>
        <dbReference type="EMBL" id="MDD1796139.1"/>
    </source>
</evidence>
<name>A0ABT5R817_9GAMM</name>
<evidence type="ECO:0000313" key="3">
    <source>
        <dbReference type="Proteomes" id="UP001149400"/>
    </source>
</evidence>
<protein>
    <submittedName>
        <fullName evidence="2">SMI1/KNR4 family protein</fullName>
    </submittedName>
</protein>
<dbReference type="InterPro" id="IPR018958">
    <property type="entry name" value="Knr4/Smi1-like_dom"/>
</dbReference>
<sequence length="149" mass="16947">MNINFEELAEQLSKSQHEIFWQGGADDIQLYRLEKLLKLNLPQTFKLFLSTLGGGGVADSEISGIESNDATLSYGGTVYGDTLAARTDYNLPSHLIVIFYKDDDTCWCIDTKSLTGTIVSYNVFQQKIDCQLAESFEEFFKDYVYRRLQ</sequence>
<comment type="caution">
    <text evidence="2">The sequence shown here is derived from an EMBL/GenBank/DDBJ whole genome shotgun (WGS) entry which is preliminary data.</text>
</comment>